<evidence type="ECO:0000313" key="2">
    <source>
        <dbReference type="Proteomes" id="UP000297229"/>
    </source>
</evidence>
<gene>
    <name evidence="1" type="ORF">BELL_0132g00090</name>
</gene>
<sequence>MTRFVWWVTVLSSHDRTELKLFRFKSSNVPWSFNICLTIDILIFEFRGFASSPLSLGGIGVTNPSKETTLWGIVGDLKAVNP</sequence>
<name>A0A4Z1K034_9HELO</name>
<comment type="caution">
    <text evidence="1">The sequence shown here is derived from an EMBL/GenBank/DDBJ whole genome shotgun (WGS) entry which is preliminary data.</text>
</comment>
<dbReference type="EMBL" id="PQXM01000131">
    <property type="protein sequence ID" value="TGO76892.1"/>
    <property type="molecule type" value="Genomic_DNA"/>
</dbReference>
<dbReference type="Proteomes" id="UP000297229">
    <property type="component" value="Unassembled WGS sequence"/>
</dbReference>
<keyword evidence="2" id="KW-1185">Reference proteome</keyword>
<proteinExistence type="predicted"/>
<organism evidence="1 2">
    <name type="scientific">Botrytis elliptica</name>
    <dbReference type="NCBI Taxonomy" id="278938"/>
    <lineage>
        <taxon>Eukaryota</taxon>
        <taxon>Fungi</taxon>
        <taxon>Dikarya</taxon>
        <taxon>Ascomycota</taxon>
        <taxon>Pezizomycotina</taxon>
        <taxon>Leotiomycetes</taxon>
        <taxon>Helotiales</taxon>
        <taxon>Sclerotiniaceae</taxon>
        <taxon>Botrytis</taxon>
    </lineage>
</organism>
<evidence type="ECO:0000313" key="1">
    <source>
        <dbReference type="EMBL" id="TGO76892.1"/>
    </source>
</evidence>
<accession>A0A4Z1K034</accession>
<dbReference type="AlphaFoldDB" id="A0A4Z1K034"/>
<protein>
    <submittedName>
        <fullName evidence="1">Uncharacterized protein</fullName>
    </submittedName>
</protein>
<reference evidence="1 2" key="1">
    <citation type="submission" date="2017-12" db="EMBL/GenBank/DDBJ databases">
        <title>Comparative genomics of Botrytis spp.</title>
        <authorList>
            <person name="Valero-Jimenez C.A."/>
            <person name="Tapia P."/>
            <person name="Veloso J."/>
            <person name="Silva-Moreno E."/>
            <person name="Staats M."/>
            <person name="Valdes J.H."/>
            <person name="Van Kan J.A.L."/>
        </authorList>
    </citation>
    <scope>NUCLEOTIDE SEQUENCE [LARGE SCALE GENOMIC DNA]</scope>
    <source>
        <strain evidence="1 2">Be9601</strain>
    </source>
</reference>